<dbReference type="OrthoDB" id="9983919at2759"/>
<reference evidence="2 3" key="1">
    <citation type="submission" date="2018-06" db="EMBL/GenBank/DDBJ databases">
        <title>A transcriptomic atlas of mushroom development highlights an independent origin of complex multicellularity.</title>
        <authorList>
            <consortium name="DOE Joint Genome Institute"/>
            <person name="Krizsan K."/>
            <person name="Almasi E."/>
            <person name="Merenyi Z."/>
            <person name="Sahu N."/>
            <person name="Viragh M."/>
            <person name="Koszo T."/>
            <person name="Mondo S."/>
            <person name="Kiss B."/>
            <person name="Balint B."/>
            <person name="Kues U."/>
            <person name="Barry K."/>
            <person name="Hegedus J.C."/>
            <person name="Henrissat B."/>
            <person name="Johnson J."/>
            <person name="Lipzen A."/>
            <person name="Ohm R."/>
            <person name="Nagy I."/>
            <person name="Pangilinan J."/>
            <person name="Yan J."/>
            <person name="Xiong Y."/>
            <person name="Grigoriev I.V."/>
            <person name="Hibbett D.S."/>
            <person name="Nagy L.G."/>
        </authorList>
    </citation>
    <scope>NUCLEOTIDE SEQUENCE [LARGE SCALE GENOMIC DNA]</scope>
    <source>
        <strain evidence="2 3">SZMC22713</strain>
    </source>
</reference>
<dbReference type="STRING" id="50990.A0A4Y7Q0C5"/>
<dbReference type="VEuPathDB" id="FungiDB:BD410DRAFT_724656"/>
<organism evidence="2 3">
    <name type="scientific">Rickenella mellea</name>
    <dbReference type="NCBI Taxonomy" id="50990"/>
    <lineage>
        <taxon>Eukaryota</taxon>
        <taxon>Fungi</taxon>
        <taxon>Dikarya</taxon>
        <taxon>Basidiomycota</taxon>
        <taxon>Agaricomycotina</taxon>
        <taxon>Agaricomycetes</taxon>
        <taxon>Hymenochaetales</taxon>
        <taxon>Rickenellaceae</taxon>
        <taxon>Rickenella</taxon>
    </lineage>
</organism>
<sequence length="160" mass="17673">MSQSLSQVVSADHAEVYTLHESYLVSKGDVNAQAQHALMLGWAVGRHAMMEEILMHPLQTRAIPGQGAELAAIDAREHEQIKEMLMQLASWTEGHGPGTIEFDNLLETMMGHLRRHNDSEESADLPLLDSHLGPEGSARAAEMFGKVKQFMALSRLVFSL</sequence>
<dbReference type="InterPro" id="IPR012312">
    <property type="entry name" value="Hemerythrin-like"/>
</dbReference>
<dbReference type="PANTHER" id="PTHR35585:SF1">
    <property type="entry name" value="HHE DOMAIN PROTEIN (AFU_ORTHOLOGUE AFUA_4G00730)"/>
    <property type="match status" value="1"/>
</dbReference>
<name>A0A4Y7Q0C5_9AGAM</name>
<dbReference type="Gene3D" id="1.20.120.520">
    <property type="entry name" value="nmb1532 protein domain like"/>
    <property type="match status" value="1"/>
</dbReference>
<evidence type="ECO:0000313" key="3">
    <source>
        <dbReference type="Proteomes" id="UP000294933"/>
    </source>
</evidence>
<dbReference type="AlphaFoldDB" id="A0A4Y7Q0C5"/>
<accession>A0A4Y7Q0C5</accession>
<dbReference type="Proteomes" id="UP000294933">
    <property type="component" value="Unassembled WGS sequence"/>
</dbReference>
<protein>
    <recommendedName>
        <fullName evidence="1">Hemerythrin-like domain-containing protein</fullName>
    </recommendedName>
</protein>
<keyword evidence="3" id="KW-1185">Reference proteome</keyword>
<dbReference type="Pfam" id="PF01814">
    <property type="entry name" value="Hemerythrin"/>
    <property type="match status" value="1"/>
</dbReference>
<evidence type="ECO:0000313" key="2">
    <source>
        <dbReference type="EMBL" id="TDL21113.1"/>
    </source>
</evidence>
<dbReference type="PANTHER" id="PTHR35585">
    <property type="entry name" value="HHE DOMAIN PROTEIN (AFU_ORTHOLOGUE AFUA_4G00730)"/>
    <property type="match status" value="1"/>
</dbReference>
<gene>
    <name evidence="2" type="ORF">BD410DRAFT_724656</name>
</gene>
<evidence type="ECO:0000259" key="1">
    <source>
        <dbReference type="Pfam" id="PF01814"/>
    </source>
</evidence>
<proteinExistence type="predicted"/>
<feature type="domain" description="Hemerythrin-like" evidence="1">
    <location>
        <begin position="15"/>
        <end position="128"/>
    </location>
</feature>
<dbReference type="EMBL" id="ML170183">
    <property type="protein sequence ID" value="TDL21113.1"/>
    <property type="molecule type" value="Genomic_DNA"/>
</dbReference>